<dbReference type="AlphaFoldDB" id="A0AAE2BI32"/>
<reference evidence="2" key="2">
    <citation type="journal article" date="2024" name="Plant">
        <title>Genomic evolution and insights into agronomic trait innovations of Sesamum species.</title>
        <authorList>
            <person name="Miao H."/>
            <person name="Wang L."/>
            <person name="Qu L."/>
            <person name="Liu H."/>
            <person name="Sun Y."/>
            <person name="Le M."/>
            <person name="Wang Q."/>
            <person name="Wei S."/>
            <person name="Zheng Y."/>
            <person name="Lin W."/>
            <person name="Duan Y."/>
            <person name="Cao H."/>
            <person name="Xiong S."/>
            <person name="Wang X."/>
            <person name="Wei L."/>
            <person name="Li C."/>
            <person name="Ma Q."/>
            <person name="Ju M."/>
            <person name="Zhao R."/>
            <person name="Li G."/>
            <person name="Mu C."/>
            <person name="Tian Q."/>
            <person name="Mei H."/>
            <person name="Zhang T."/>
            <person name="Gao T."/>
            <person name="Zhang H."/>
        </authorList>
    </citation>
    <scope>NUCLEOTIDE SEQUENCE</scope>
    <source>
        <strain evidence="2">K16</strain>
    </source>
</reference>
<accession>A0AAE2BI32</accession>
<dbReference type="PANTHER" id="PTHR36607">
    <property type="entry name" value="1,2-DIHYDROXY-3-KETO-5-METHYLTHIOPENTENE DIOXYGENASE 4"/>
    <property type="match status" value="1"/>
</dbReference>
<sequence length="462" mass="53113">MSRRGFYELTTMNLLVTNHQTTSLIYALYAVPSLKVMQSGMAIFVLPENFATPKDIGSGLRSILRSVVPSYKYFAYFCRRNVHLVVDLHEHAGLPMTGCPYDEIVPSALELTGVDEKRERFIPRSKKKRVRPKSTHNHLGDIAIHERWSIAKEAIFSKLCIERILKEEVYLAAYLAYWLCVFILPSKDVNSIRPSTFKMASLMANGRRVNLAIPILASIYEGLNTIGTSPKPAGTSHSLPIHFVYAWLACYFKTHYSVWQELRGPKMTRFSGEWGAKYYEPREAHKRLHKAEFVSWACNILVKDGPFKFVDDGHAEELDHSYFVVISSSYLILRQGGRFLIEPYSPHRFGRKFGYYQDVPGTLRYDTRVASLEEGLRYWRLCVLSKSSSKAWFPCLPANAKKLCLEAYKAWWTKVRGTFFDDNIACLIRPKSIKITLKCKKDEDKQVDGARTILHMHLFLLL</sequence>
<evidence type="ECO:0000313" key="2">
    <source>
        <dbReference type="EMBL" id="KAK4386209.1"/>
    </source>
</evidence>
<protein>
    <recommendedName>
        <fullName evidence="1">Aminotransferase-like plant mobile domain-containing protein</fullName>
    </recommendedName>
</protein>
<organism evidence="2 3">
    <name type="scientific">Sesamum angolense</name>
    <dbReference type="NCBI Taxonomy" id="2727404"/>
    <lineage>
        <taxon>Eukaryota</taxon>
        <taxon>Viridiplantae</taxon>
        <taxon>Streptophyta</taxon>
        <taxon>Embryophyta</taxon>
        <taxon>Tracheophyta</taxon>
        <taxon>Spermatophyta</taxon>
        <taxon>Magnoliopsida</taxon>
        <taxon>eudicotyledons</taxon>
        <taxon>Gunneridae</taxon>
        <taxon>Pentapetalae</taxon>
        <taxon>asterids</taxon>
        <taxon>lamiids</taxon>
        <taxon>Lamiales</taxon>
        <taxon>Pedaliaceae</taxon>
        <taxon>Sesamum</taxon>
    </lineage>
</organism>
<comment type="caution">
    <text evidence="2">The sequence shown here is derived from an EMBL/GenBank/DDBJ whole genome shotgun (WGS) entry which is preliminary data.</text>
</comment>
<dbReference type="Pfam" id="PF10536">
    <property type="entry name" value="PMD"/>
    <property type="match status" value="1"/>
</dbReference>
<dbReference type="PANTHER" id="PTHR36607:SF23">
    <property type="entry name" value="AMINOTRANSFERASE-LIKE PLANT MOBILE DOMAIN-CONTAINING PROTEIN"/>
    <property type="match status" value="1"/>
</dbReference>
<dbReference type="InterPro" id="IPR019557">
    <property type="entry name" value="AminoTfrase-like_pln_mobile"/>
</dbReference>
<evidence type="ECO:0000313" key="3">
    <source>
        <dbReference type="Proteomes" id="UP001289374"/>
    </source>
</evidence>
<name>A0AAE2BI32_9LAMI</name>
<reference evidence="2" key="1">
    <citation type="submission" date="2020-06" db="EMBL/GenBank/DDBJ databases">
        <authorList>
            <person name="Li T."/>
            <person name="Hu X."/>
            <person name="Zhang T."/>
            <person name="Song X."/>
            <person name="Zhang H."/>
            <person name="Dai N."/>
            <person name="Sheng W."/>
            <person name="Hou X."/>
            <person name="Wei L."/>
        </authorList>
    </citation>
    <scope>NUCLEOTIDE SEQUENCE</scope>
    <source>
        <strain evidence="2">K16</strain>
        <tissue evidence="2">Leaf</tissue>
    </source>
</reference>
<proteinExistence type="predicted"/>
<dbReference type="Proteomes" id="UP001289374">
    <property type="component" value="Unassembled WGS sequence"/>
</dbReference>
<dbReference type="EMBL" id="JACGWL010000015">
    <property type="protein sequence ID" value="KAK4386209.1"/>
    <property type="molecule type" value="Genomic_DNA"/>
</dbReference>
<gene>
    <name evidence="2" type="ORF">Sango_2491500</name>
</gene>
<feature type="domain" description="Aminotransferase-like plant mobile" evidence="1">
    <location>
        <begin position="154"/>
        <end position="370"/>
    </location>
</feature>
<evidence type="ECO:0000259" key="1">
    <source>
        <dbReference type="Pfam" id="PF10536"/>
    </source>
</evidence>
<keyword evidence="3" id="KW-1185">Reference proteome</keyword>